<dbReference type="SUPFAM" id="SSF52283">
    <property type="entry name" value="Formate/glycerate dehydrogenase catalytic domain-like"/>
    <property type="match status" value="1"/>
</dbReference>
<comment type="caution">
    <text evidence="7">The sequence shown here is derived from an EMBL/GenBank/DDBJ whole genome shotgun (WGS) entry which is preliminary data.</text>
</comment>
<evidence type="ECO:0000313" key="8">
    <source>
        <dbReference type="Proteomes" id="UP001149009"/>
    </source>
</evidence>
<dbReference type="EMBL" id="JAODNV010000022">
    <property type="protein sequence ID" value="MCT8991981.1"/>
    <property type="molecule type" value="Genomic_DNA"/>
</dbReference>
<evidence type="ECO:0000256" key="3">
    <source>
        <dbReference type="ARBA" id="ARBA00023027"/>
    </source>
</evidence>
<dbReference type="FunFam" id="3.40.50.720:FF:000213">
    <property type="entry name" value="Putative 2-hydroxyacid dehydrogenase"/>
    <property type="match status" value="1"/>
</dbReference>
<gene>
    <name evidence="7" type="ORF">NYR54_17080</name>
</gene>
<accession>A0A9X2XBX2</accession>
<keyword evidence="2 4" id="KW-0560">Oxidoreductase</keyword>
<comment type="similarity">
    <text evidence="4">Belongs to the D-isomer specific 2-hydroxyacid dehydrogenase family.</text>
</comment>
<dbReference type="PANTHER" id="PTHR10996">
    <property type="entry name" value="2-HYDROXYACID DEHYDROGENASE-RELATED"/>
    <property type="match status" value="1"/>
</dbReference>
<dbReference type="Pfam" id="PF02826">
    <property type="entry name" value="2-Hacid_dh_C"/>
    <property type="match status" value="1"/>
</dbReference>
<dbReference type="GO" id="GO:0030267">
    <property type="term" value="F:glyoxylate reductase (NADPH) activity"/>
    <property type="evidence" value="ECO:0007669"/>
    <property type="project" value="TreeGrafter"/>
</dbReference>
<dbReference type="InterPro" id="IPR050223">
    <property type="entry name" value="D-isomer_2-hydroxyacid_DH"/>
</dbReference>
<dbReference type="Gene3D" id="3.40.50.720">
    <property type="entry name" value="NAD(P)-binding Rossmann-like Domain"/>
    <property type="match status" value="2"/>
</dbReference>
<dbReference type="SUPFAM" id="SSF51735">
    <property type="entry name" value="NAD(P)-binding Rossmann-fold domains"/>
    <property type="match status" value="1"/>
</dbReference>
<dbReference type="Pfam" id="PF00389">
    <property type="entry name" value="2-Hacid_dh"/>
    <property type="match status" value="1"/>
</dbReference>
<evidence type="ECO:0000259" key="6">
    <source>
        <dbReference type="Pfam" id="PF02826"/>
    </source>
</evidence>
<dbReference type="PROSITE" id="PS00065">
    <property type="entry name" value="D_2_HYDROXYACID_DH_1"/>
    <property type="match status" value="1"/>
</dbReference>
<evidence type="ECO:0000256" key="1">
    <source>
        <dbReference type="ARBA" id="ARBA00022857"/>
    </source>
</evidence>
<evidence type="ECO:0000313" key="7">
    <source>
        <dbReference type="EMBL" id="MCT8991981.1"/>
    </source>
</evidence>
<feature type="domain" description="D-isomer specific 2-hydroxyacid dehydrogenase NAD-binding" evidence="6">
    <location>
        <begin position="107"/>
        <end position="279"/>
    </location>
</feature>
<dbReference type="GO" id="GO:0016618">
    <property type="term" value="F:hydroxypyruvate reductase [NAD(P)H] activity"/>
    <property type="evidence" value="ECO:0007669"/>
    <property type="project" value="TreeGrafter"/>
</dbReference>
<keyword evidence="3" id="KW-0520">NAD</keyword>
<evidence type="ECO:0000256" key="4">
    <source>
        <dbReference type="RuleBase" id="RU003719"/>
    </source>
</evidence>
<sequence length="311" mass="33993">MIDILMIGPYPEWDLADLEARYRVHKLWEAVDRDGYIAERSENVRAIATRGELGASARLMSKLPRLEIVACYGVGTDAIDLEYARKRGIRVTNTPDVLTEDVADLGIGLALAVCREIPRADAYVREGNWRTSNMHLVTRFHGKKVGIVGMGRVGTALARRAVAFGCGISYFDIAPRTDLPYPFVADLVELARSSDFLIVTLSGGKKTKNSINSEVLHALGPDGFLINISRGSTVDEAALLEALENNTIKGAGLDVFCNEPNIDQRFLSLTNVVLQPHHASGTVETRKAMGQLVRENLAAHFSGRPLLTPVV</sequence>
<evidence type="ECO:0000256" key="2">
    <source>
        <dbReference type="ARBA" id="ARBA00023002"/>
    </source>
</evidence>
<dbReference type="InterPro" id="IPR006139">
    <property type="entry name" value="D-isomer_2_OHA_DH_cat_dom"/>
</dbReference>
<dbReference type="RefSeq" id="WP_261516935.1">
    <property type="nucleotide sequence ID" value="NZ_JAODNV010000022.1"/>
</dbReference>
<dbReference type="Proteomes" id="UP001149009">
    <property type="component" value="Unassembled WGS sequence"/>
</dbReference>
<dbReference type="PANTHER" id="PTHR10996:SF178">
    <property type="entry name" value="2-HYDROXYACID DEHYDROGENASE YGL185C-RELATED"/>
    <property type="match status" value="1"/>
</dbReference>
<dbReference type="InterPro" id="IPR029752">
    <property type="entry name" value="D-isomer_DH_CS1"/>
</dbReference>
<keyword evidence="8" id="KW-1185">Reference proteome</keyword>
<dbReference type="CDD" id="cd12156">
    <property type="entry name" value="HPPR"/>
    <property type="match status" value="1"/>
</dbReference>
<protein>
    <submittedName>
        <fullName evidence="7">2-hydroxyacid dehydrogenase</fullName>
    </submittedName>
</protein>
<proteinExistence type="inferred from homology"/>
<feature type="domain" description="D-isomer specific 2-hydroxyacid dehydrogenase catalytic" evidence="5">
    <location>
        <begin position="27"/>
        <end position="310"/>
    </location>
</feature>
<organism evidence="7 8">
    <name type="scientific">Chelativorans petroleitrophicus</name>
    <dbReference type="NCBI Taxonomy" id="2975484"/>
    <lineage>
        <taxon>Bacteria</taxon>
        <taxon>Pseudomonadati</taxon>
        <taxon>Pseudomonadota</taxon>
        <taxon>Alphaproteobacteria</taxon>
        <taxon>Hyphomicrobiales</taxon>
        <taxon>Phyllobacteriaceae</taxon>
        <taxon>Chelativorans</taxon>
    </lineage>
</organism>
<dbReference type="GO" id="GO:0005829">
    <property type="term" value="C:cytosol"/>
    <property type="evidence" value="ECO:0007669"/>
    <property type="project" value="TreeGrafter"/>
</dbReference>
<dbReference type="GO" id="GO:0051287">
    <property type="term" value="F:NAD binding"/>
    <property type="evidence" value="ECO:0007669"/>
    <property type="project" value="InterPro"/>
</dbReference>
<reference evidence="7" key="1">
    <citation type="submission" date="2022-08" db="EMBL/GenBank/DDBJ databases">
        <title>Chelativorans sichuanense sp. nov., a paraffin oil-degrading bacterium isolated from a mixture of oil-based drill cuttings and paddy soil.</title>
        <authorList>
            <person name="Yu J."/>
            <person name="Liu H."/>
            <person name="Chen Q."/>
        </authorList>
    </citation>
    <scope>NUCLEOTIDE SEQUENCE</scope>
    <source>
        <strain evidence="7">SCAU 2101</strain>
    </source>
</reference>
<dbReference type="InterPro" id="IPR006140">
    <property type="entry name" value="D-isomer_DH_NAD-bd"/>
</dbReference>
<dbReference type="AlphaFoldDB" id="A0A9X2XBX2"/>
<evidence type="ECO:0000259" key="5">
    <source>
        <dbReference type="Pfam" id="PF00389"/>
    </source>
</evidence>
<name>A0A9X2XBX2_9HYPH</name>
<keyword evidence="1" id="KW-0521">NADP</keyword>
<dbReference type="InterPro" id="IPR036291">
    <property type="entry name" value="NAD(P)-bd_dom_sf"/>
</dbReference>